<keyword evidence="6" id="KW-0106">Calcium</keyword>
<dbReference type="STRING" id="448386.A0A2V3IP40"/>
<dbReference type="GO" id="GO:0012505">
    <property type="term" value="C:endomembrane system"/>
    <property type="evidence" value="ECO:0007669"/>
    <property type="project" value="UniProtKB-ARBA"/>
</dbReference>
<keyword evidence="5" id="KW-0677">Repeat</keyword>
<evidence type="ECO:0000256" key="5">
    <source>
        <dbReference type="ARBA" id="ARBA00022737"/>
    </source>
</evidence>
<dbReference type="GO" id="GO:0006869">
    <property type="term" value="P:lipid transport"/>
    <property type="evidence" value="ECO:0007669"/>
    <property type="project" value="UniProtKB-KW"/>
</dbReference>
<keyword evidence="3" id="KW-0812">Transmembrane</keyword>
<evidence type="ECO:0000256" key="4">
    <source>
        <dbReference type="ARBA" id="ARBA00022723"/>
    </source>
</evidence>
<dbReference type="PROSITE" id="PS50004">
    <property type="entry name" value="C2"/>
    <property type="match status" value="1"/>
</dbReference>
<dbReference type="PROSITE" id="PS51847">
    <property type="entry name" value="SMP"/>
    <property type="match status" value="1"/>
</dbReference>
<dbReference type="GO" id="GO:0005737">
    <property type="term" value="C:cytoplasm"/>
    <property type="evidence" value="ECO:0007669"/>
    <property type="project" value="UniProtKB-ARBA"/>
</dbReference>
<dbReference type="SMART" id="SM00239">
    <property type="entry name" value="C2"/>
    <property type="match status" value="2"/>
</dbReference>
<keyword evidence="2" id="KW-0813">Transport</keyword>
<keyword evidence="7" id="KW-1133">Transmembrane helix</keyword>
<evidence type="ECO:0000256" key="1">
    <source>
        <dbReference type="ARBA" id="ARBA00004370"/>
    </source>
</evidence>
<dbReference type="CDD" id="cd21670">
    <property type="entry name" value="SMP_ESyt"/>
    <property type="match status" value="1"/>
</dbReference>
<dbReference type="GO" id="GO:0008289">
    <property type="term" value="F:lipid binding"/>
    <property type="evidence" value="ECO:0007669"/>
    <property type="project" value="UniProtKB-KW"/>
</dbReference>
<keyword evidence="8" id="KW-0445">Lipid transport</keyword>
<dbReference type="OrthoDB" id="3802at2759"/>
<dbReference type="PANTHER" id="PTHR45761">
    <property type="entry name" value="EXTENDED SYNAPTOTAGMIN-LIKE PROTEIN 2, ISOFORM C"/>
    <property type="match status" value="1"/>
</dbReference>
<evidence type="ECO:0000256" key="10">
    <source>
        <dbReference type="ARBA" id="ARBA00023136"/>
    </source>
</evidence>
<dbReference type="InterPro" id="IPR051634">
    <property type="entry name" value="Extended_Synaptotagmin"/>
</dbReference>
<evidence type="ECO:0000259" key="11">
    <source>
        <dbReference type="PROSITE" id="PS50004"/>
    </source>
</evidence>
<feature type="domain" description="C2" evidence="11">
    <location>
        <begin position="231"/>
        <end position="352"/>
    </location>
</feature>
<evidence type="ECO:0000313" key="14">
    <source>
        <dbReference type="Proteomes" id="UP000247409"/>
    </source>
</evidence>
<dbReference type="GO" id="GO:0016020">
    <property type="term" value="C:membrane"/>
    <property type="evidence" value="ECO:0007669"/>
    <property type="project" value="UniProtKB-SubCell"/>
</dbReference>
<evidence type="ECO:0000256" key="6">
    <source>
        <dbReference type="ARBA" id="ARBA00022837"/>
    </source>
</evidence>
<dbReference type="InterPro" id="IPR039010">
    <property type="entry name" value="Synaptotagmin_SMP"/>
</dbReference>
<evidence type="ECO:0000256" key="8">
    <source>
        <dbReference type="ARBA" id="ARBA00023055"/>
    </source>
</evidence>
<keyword evidence="10" id="KW-0472">Membrane</keyword>
<dbReference type="AlphaFoldDB" id="A0A2V3IP40"/>
<reference evidence="13 14" key="1">
    <citation type="journal article" date="2018" name="Mol. Biol. Evol.">
        <title>Analysis of the draft genome of the red seaweed Gracilariopsis chorda provides insights into genome size evolution in Rhodophyta.</title>
        <authorList>
            <person name="Lee J."/>
            <person name="Yang E.C."/>
            <person name="Graf L."/>
            <person name="Yang J.H."/>
            <person name="Qiu H."/>
            <person name="Zel Zion U."/>
            <person name="Chan C.X."/>
            <person name="Stephens T.G."/>
            <person name="Weber A.P.M."/>
            <person name="Boo G.H."/>
            <person name="Boo S.M."/>
            <person name="Kim K.M."/>
            <person name="Shin Y."/>
            <person name="Jung M."/>
            <person name="Lee S.J."/>
            <person name="Yim H.S."/>
            <person name="Lee J.H."/>
            <person name="Bhattacharya D."/>
            <person name="Yoon H.S."/>
        </authorList>
    </citation>
    <scope>NUCLEOTIDE SEQUENCE [LARGE SCALE GENOMIC DNA]</scope>
    <source>
        <strain evidence="13 14">SKKU-2015</strain>
        <tissue evidence="13">Whole body</tissue>
    </source>
</reference>
<dbReference type="PANTHER" id="PTHR45761:SF1">
    <property type="entry name" value="EXTENDED SYNAPTOTAGMIN-LIKE PROTEIN 2, ISOFORM C"/>
    <property type="match status" value="1"/>
</dbReference>
<dbReference type="InterPro" id="IPR035892">
    <property type="entry name" value="C2_domain_sf"/>
</dbReference>
<evidence type="ECO:0000256" key="9">
    <source>
        <dbReference type="ARBA" id="ARBA00023121"/>
    </source>
</evidence>
<dbReference type="EMBL" id="NBIV01000110">
    <property type="protein sequence ID" value="PXF43834.1"/>
    <property type="molecule type" value="Genomic_DNA"/>
</dbReference>
<keyword evidence="14" id="KW-1185">Reference proteome</keyword>
<dbReference type="GO" id="GO:0046872">
    <property type="term" value="F:metal ion binding"/>
    <property type="evidence" value="ECO:0007669"/>
    <property type="project" value="UniProtKB-KW"/>
</dbReference>
<accession>A0A2V3IP40</accession>
<keyword evidence="9" id="KW-0446">Lipid-binding</keyword>
<evidence type="ECO:0000256" key="2">
    <source>
        <dbReference type="ARBA" id="ARBA00022448"/>
    </source>
</evidence>
<gene>
    <name evidence="13" type="ORF">BWQ96_06455</name>
</gene>
<organism evidence="13 14">
    <name type="scientific">Gracilariopsis chorda</name>
    <dbReference type="NCBI Taxonomy" id="448386"/>
    <lineage>
        <taxon>Eukaryota</taxon>
        <taxon>Rhodophyta</taxon>
        <taxon>Florideophyceae</taxon>
        <taxon>Rhodymeniophycidae</taxon>
        <taxon>Gracilariales</taxon>
        <taxon>Gracilariaceae</taxon>
        <taxon>Gracilariopsis</taxon>
    </lineage>
</organism>
<dbReference type="Gene3D" id="2.60.40.150">
    <property type="entry name" value="C2 domain"/>
    <property type="match status" value="2"/>
</dbReference>
<protein>
    <submittedName>
        <fullName evidence="13">Extended synaptotagmin-2</fullName>
    </submittedName>
</protein>
<dbReference type="InterPro" id="IPR031468">
    <property type="entry name" value="SMP_LBD"/>
</dbReference>
<feature type="domain" description="SMP-LTD" evidence="12">
    <location>
        <begin position="58"/>
        <end position="236"/>
    </location>
</feature>
<evidence type="ECO:0000256" key="3">
    <source>
        <dbReference type="ARBA" id="ARBA00022692"/>
    </source>
</evidence>
<dbReference type="Pfam" id="PF17047">
    <property type="entry name" value="SMP_LBD"/>
    <property type="match status" value="1"/>
</dbReference>
<evidence type="ECO:0000259" key="12">
    <source>
        <dbReference type="PROSITE" id="PS51847"/>
    </source>
</evidence>
<dbReference type="SUPFAM" id="SSF49562">
    <property type="entry name" value="C2 domain (Calcium/lipid-binding domain, CaLB)"/>
    <property type="match status" value="2"/>
</dbReference>
<evidence type="ECO:0000313" key="13">
    <source>
        <dbReference type="EMBL" id="PXF43834.1"/>
    </source>
</evidence>
<dbReference type="Proteomes" id="UP000247409">
    <property type="component" value="Unassembled WGS sequence"/>
</dbReference>
<dbReference type="Pfam" id="PF00168">
    <property type="entry name" value="C2"/>
    <property type="match status" value="2"/>
</dbReference>
<sequence>MIWVILFAIFVYFSYRHLYARPIPQNVLRARRARMSKIPRIQIPATDTFSPRDKIAGVVESLDWCNEITRICWPQIGKIVEDQLDWAIQPLINHHIPPPFSKFRFISADLGKDPLRVDKVIVHKRHNDSIALDLDVHFQGSPNIKMKCAPLTAPFGIKELRWSGRLSVVLRPLIKNIPLVGAVHVAMIDHPTIDMDFTGIANLSEFGPLEKVVRLVLKNVTASMIVLPNRFMHKLSESVDFFRTYFPPFGVMVVTIKQGRGFTKLKRIGKIKSIPDLYCRATFGLEEMKTDVVWDKLEPVWNTTKAFLVSAMEQPFRLKCLDKDRLSKDDLVGSMTFTARELLATEVRWERFHDRVREKVAKNGELFLISKFYAFQDPSEPVVGRCVVSILIDRARNLPPMSKEVACRIEVGDKQKQTPPIRQAKCPIPGMDPINPVWSFSFDALCEDTSQANVKLTVLDSGKELGSVRVFASELIQSTTKSKEGYFPVGLSGAVRAKVILRGLVLAKVPERVNEEESI</sequence>
<comment type="subcellular location">
    <subcellularLocation>
        <location evidence="1">Membrane</location>
    </subcellularLocation>
</comment>
<proteinExistence type="predicted"/>
<evidence type="ECO:0000256" key="7">
    <source>
        <dbReference type="ARBA" id="ARBA00022989"/>
    </source>
</evidence>
<comment type="caution">
    <text evidence="13">The sequence shown here is derived from an EMBL/GenBank/DDBJ whole genome shotgun (WGS) entry which is preliminary data.</text>
</comment>
<name>A0A2V3IP40_9FLOR</name>
<keyword evidence="4" id="KW-0479">Metal-binding</keyword>
<dbReference type="InterPro" id="IPR000008">
    <property type="entry name" value="C2_dom"/>
</dbReference>